<accession>A0A316VET6</accession>
<gene>
    <name evidence="2" type="ORF">FA14DRAFT_160995</name>
</gene>
<dbReference type="GeneID" id="37020706"/>
<dbReference type="OrthoDB" id="3371585at2759"/>
<evidence type="ECO:0000313" key="3">
    <source>
        <dbReference type="Proteomes" id="UP000245771"/>
    </source>
</evidence>
<protein>
    <submittedName>
        <fullName evidence="2">Uncharacterized protein</fullName>
    </submittedName>
</protein>
<evidence type="ECO:0000313" key="2">
    <source>
        <dbReference type="EMBL" id="PWN36139.1"/>
    </source>
</evidence>
<feature type="signal peptide" evidence="1">
    <location>
        <begin position="1"/>
        <end position="21"/>
    </location>
</feature>
<feature type="chain" id="PRO_5016377801" evidence="1">
    <location>
        <begin position="22"/>
        <end position="215"/>
    </location>
</feature>
<dbReference type="PROSITE" id="PS50231">
    <property type="entry name" value="RICIN_B_LECTIN"/>
    <property type="match status" value="1"/>
</dbReference>
<evidence type="ECO:0000256" key="1">
    <source>
        <dbReference type="SAM" id="SignalP"/>
    </source>
</evidence>
<dbReference type="RefSeq" id="XP_025356441.1">
    <property type="nucleotide sequence ID" value="XM_025498925.1"/>
</dbReference>
<keyword evidence="1" id="KW-0732">Signal</keyword>
<name>A0A316VET6_9BASI</name>
<dbReference type="EMBL" id="KZ819603">
    <property type="protein sequence ID" value="PWN36139.1"/>
    <property type="molecule type" value="Genomic_DNA"/>
</dbReference>
<dbReference type="InParanoid" id="A0A316VET6"/>
<proteinExistence type="predicted"/>
<keyword evidence="3" id="KW-1185">Reference proteome</keyword>
<dbReference type="AlphaFoldDB" id="A0A316VET6"/>
<sequence length="215" mass="23868">MMRLTAFTLVAIATIFGFAFAGPINLENRSSGVSCGDVIQITSKLGYGASTGGYPKFILGKKYDEQGQLQVTQLEDGAETLDVTVRGCNSTYLGLYSNTNDKSVYMYPYGYVSFGRIFLAEDNNKCLQRHEDLPFSEYTKKTHITVEECSNEDDADQARQFWYFQDQYYTASPLIKSSSGNRAYIPLDIFLSNSTPPALITSRTNAGNPRNAISI</sequence>
<organism evidence="2 3">
    <name type="scientific">Meira miltonrushii</name>
    <dbReference type="NCBI Taxonomy" id="1280837"/>
    <lineage>
        <taxon>Eukaryota</taxon>
        <taxon>Fungi</taxon>
        <taxon>Dikarya</taxon>
        <taxon>Basidiomycota</taxon>
        <taxon>Ustilaginomycotina</taxon>
        <taxon>Exobasidiomycetes</taxon>
        <taxon>Exobasidiales</taxon>
        <taxon>Brachybasidiaceae</taxon>
        <taxon>Meira</taxon>
    </lineage>
</organism>
<dbReference type="Proteomes" id="UP000245771">
    <property type="component" value="Unassembled WGS sequence"/>
</dbReference>
<reference evidence="2 3" key="1">
    <citation type="journal article" date="2018" name="Mol. Biol. Evol.">
        <title>Broad Genomic Sampling Reveals a Smut Pathogenic Ancestry of the Fungal Clade Ustilaginomycotina.</title>
        <authorList>
            <person name="Kijpornyongpan T."/>
            <person name="Mondo S.J."/>
            <person name="Barry K."/>
            <person name="Sandor L."/>
            <person name="Lee J."/>
            <person name="Lipzen A."/>
            <person name="Pangilinan J."/>
            <person name="LaButti K."/>
            <person name="Hainaut M."/>
            <person name="Henrissat B."/>
            <person name="Grigoriev I.V."/>
            <person name="Spatafora J.W."/>
            <person name="Aime M.C."/>
        </authorList>
    </citation>
    <scope>NUCLEOTIDE SEQUENCE [LARGE SCALE GENOMIC DNA]</scope>
    <source>
        <strain evidence="2 3">MCA 3882</strain>
    </source>
</reference>